<sequence length="74" mass="8670">MRARSLRRDRALARARSLRSDRAWLVRGPIAILELVCGRFGYVYVALGQSVFGSIEIRTRFYRKALCKDIFYEE</sequence>
<dbReference type="EMBL" id="QGKY02002305">
    <property type="protein sequence ID" value="KAF2533643.1"/>
    <property type="molecule type" value="Genomic_DNA"/>
</dbReference>
<reference evidence="1" key="1">
    <citation type="submission" date="2019-12" db="EMBL/GenBank/DDBJ databases">
        <title>Genome sequencing and annotation of Brassica cretica.</title>
        <authorList>
            <person name="Studholme D.J."/>
            <person name="Sarris P.F."/>
        </authorList>
    </citation>
    <scope>NUCLEOTIDE SEQUENCE</scope>
    <source>
        <strain evidence="1">PFS-102/07</strain>
        <tissue evidence="1">Leaf</tissue>
    </source>
</reference>
<comment type="caution">
    <text evidence="1">The sequence shown here is derived from an EMBL/GenBank/DDBJ whole genome shotgun (WGS) entry which is preliminary data.</text>
</comment>
<protein>
    <submittedName>
        <fullName evidence="1">Uncharacterized protein</fullName>
    </submittedName>
</protein>
<dbReference type="AlphaFoldDB" id="A0A8S9FIA4"/>
<name>A0A8S9FIA4_BRACR</name>
<evidence type="ECO:0000313" key="1">
    <source>
        <dbReference type="EMBL" id="KAF2533643.1"/>
    </source>
</evidence>
<accession>A0A8S9FIA4</accession>
<proteinExistence type="predicted"/>
<organism evidence="1">
    <name type="scientific">Brassica cretica</name>
    <name type="common">Mustard</name>
    <dbReference type="NCBI Taxonomy" id="69181"/>
    <lineage>
        <taxon>Eukaryota</taxon>
        <taxon>Viridiplantae</taxon>
        <taxon>Streptophyta</taxon>
        <taxon>Embryophyta</taxon>
        <taxon>Tracheophyta</taxon>
        <taxon>Spermatophyta</taxon>
        <taxon>Magnoliopsida</taxon>
        <taxon>eudicotyledons</taxon>
        <taxon>Gunneridae</taxon>
        <taxon>Pentapetalae</taxon>
        <taxon>rosids</taxon>
        <taxon>malvids</taxon>
        <taxon>Brassicales</taxon>
        <taxon>Brassicaceae</taxon>
        <taxon>Brassiceae</taxon>
        <taxon>Brassica</taxon>
    </lineage>
</organism>
<gene>
    <name evidence="1" type="ORF">F2Q70_00031789</name>
</gene>